<dbReference type="OrthoDB" id="9808742at2"/>
<sequence>MVRVWTRSAGVALDFIDLYSAGVHARRSRLVYRLALGPAVEVGVLAATPPGFDPQRWWSSSAGAKSVIGETLSWLWTECCFWPPAPRSADERLSVTAQPG</sequence>
<evidence type="ECO:0000313" key="1">
    <source>
        <dbReference type="EMBL" id="RBP35056.1"/>
    </source>
</evidence>
<name>A0A366H1F7_9BURK</name>
<dbReference type="Proteomes" id="UP000253628">
    <property type="component" value="Unassembled WGS sequence"/>
</dbReference>
<keyword evidence="2" id="KW-1185">Reference proteome</keyword>
<gene>
    <name evidence="1" type="ORF">DFR37_12122</name>
</gene>
<dbReference type="RefSeq" id="WP_052267690.1">
    <property type="nucleotide sequence ID" value="NZ_JACCEU010000016.1"/>
</dbReference>
<dbReference type="EMBL" id="QNRQ01000021">
    <property type="protein sequence ID" value="RBP35056.1"/>
    <property type="molecule type" value="Genomic_DNA"/>
</dbReference>
<comment type="caution">
    <text evidence="1">The sequence shown here is derived from an EMBL/GenBank/DDBJ whole genome shotgun (WGS) entry which is preliminary data.</text>
</comment>
<evidence type="ECO:0000313" key="2">
    <source>
        <dbReference type="Proteomes" id="UP000253628"/>
    </source>
</evidence>
<protein>
    <submittedName>
        <fullName evidence="1">Uncharacterized protein</fullName>
    </submittedName>
</protein>
<organism evidence="1 2">
    <name type="scientific">Eoetvoesiella caeni</name>
    <dbReference type="NCBI Taxonomy" id="645616"/>
    <lineage>
        <taxon>Bacteria</taxon>
        <taxon>Pseudomonadati</taxon>
        <taxon>Pseudomonadota</taxon>
        <taxon>Betaproteobacteria</taxon>
        <taxon>Burkholderiales</taxon>
        <taxon>Alcaligenaceae</taxon>
        <taxon>Eoetvoesiella</taxon>
    </lineage>
</organism>
<proteinExistence type="predicted"/>
<reference evidence="1 2" key="1">
    <citation type="submission" date="2018-06" db="EMBL/GenBank/DDBJ databases">
        <title>Genomic Encyclopedia of Type Strains, Phase IV (KMG-IV): sequencing the most valuable type-strain genomes for metagenomic binning, comparative biology and taxonomic classification.</title>
        <authorList>
            <person name="Goeker M."/>
        </authorList>
    </citation>
    <scope>NUCLEOTIDE SEQUENCE [LARGE SCALE GENOMIC DNA]</scope>
    <source>
        <strain evidence="1 2">DSM 25520</strain>
    </source>
</reference>
<dbReference type="AlphaFoldDB" id="A0A366H1F7"/>
<accession>A0A366H1F7</accession>